<dbReference type="OrthoDB" id="4380123at2"/>
<dbReference type="RefSeq" id="WP_126410509.1">
    <property type="nucleotide sequence ID" value="NZ_RXNT01000020.1"/>
</dbReference>
<dbReference type="Pfam" id="PF05742">
    <property type="entry name" value="TANGO2"/>
    <property type="match status" value="1"/>
</dbReference>
<reference evidence="1 2" key="1">
    <citation type="submission" date="2018-12" db="EMBL/GenBank/DDBJ databases">
        <title>Bacillus yapensis draft genome sequence.</title>
        <authorList>
            <person name="Yu L."/>
            <person name="Xu X."/>
            <person name="Tang X."/>
        </authorList>
    </citation>
    <scope>NUCLEOTIDE SEQUENCE [LARGE SCALE GENOMIC DNA]</scope>
    <source>
        <strain evidence="1 2">XXST-01</strain>
    </source>
</reference>
<evidence type="ECO:0000313" key="1">
    <source>
        <dbReference type="EMBL" id="RTR27135.1"/>
    </source>
</evidence>
<protein>
    <submittedName>
        <fullName evidence="1">NRDE family protein</fullName>
    </submittedName>
</protein>
<dbReference type="Proteomes" id="UP000271374">
    <property type="component" value="Unassembled WGS sequence"/>
</dbReference>
<keyword evidence="2" id="KW-1185">Reference proteome</keyword>
<dbReference type="EMBL" id="RXNT01000020">
    <property type="protein sequence ID" value="RTR27135.1"/>
    <property type="molecule type" value="Genomic_DNA"/>
</dbReference>
<comment type="caution">
    <text evidence="1">The sequence shown here is derived from an EMBL/GenBank/DDBJ whole genome shotgun (WGS) entry which is preliminary data.</text>
</comment>
<gene>
    <name evidence="1" type="ORF">EKG37_19830</name>
</gene>
<dbReference type="PANTHER" id="PTHR17985:SF8">
    <property type="entry name" value="TRANSPORT AND GOLGI ORGANIZATION PROTEIN 2 HOMOLOG"/>
    <property type="match status" value="1"/>
</dbReference>
<proteinExistence type="predicted"/>
<organism evidence="1 2">
    <name type="scientific">Bacillus yapensis</name>
    <dbReference type="NCBI Taxonomy" id="2492960"/>
    <lineage>
        <taxon>Bacteria</taxon>
        <taxon>Bacillati</taxon>
        <taxon>Bacillota</taxon>
        <taxon>Bacilli</taxon>
        <taxon>Bacillales</taxon>
        <taxon>Bacillaceae</taxon>
        <taxon>Bacillus</taxon>
    </lineage>
</organism>
<dbReference type="InterPro" id="IPR008551">
    <property type="entry name" value="TANGO2"/>
</dbReference>
<sequence length="252" mass="28538">MCLILFAYRKHPIYKLIVAANRDETYKRPTASAQFWQDNPEILAGRDLEKMGTWMGITKGGRFSALTNYRDPNETTAGKRTRGELVSNALSFPGEISDYMEALTMNDSIYPGYNLLAGNAEELYYYSNVGKALLKLEPGVYGLSNHLLGTDWPKVQRGKEGLEKLLLLGQNDLINELFQLLSNEEQAPDEFLPDTGVPLEIERMLSPLFIKSEEYGTRCSTVLLISNNEIKFVEREYFSDGRINTQTFLLPS</sequence>
<evidence type="ECO:0000313" key="2">
    <source>
        <dbReference type="Proteomes" id="UP000271374"/>
    </source>
</evidence>
<dbReference type="PANTHER" id="PTHR17985">
    <property type="entry name" value="SER/THR-RICH PROTEIN T10 IN DGCR REGION"/>
    <property type="match status" value="1"/>
</dbReference>
<name>A0A431VVH2_9BACI</name>
<dbReference type="AlphaFoldDB" id="A0A431VVH2"/>
<accession>A0A431VVH2</accession>